<accession>A0A8H7NX88</accession>
<dbReference type="InterPro" id="IPR007149">
    <property type="entry name" value="Leo1"/>
</dbReference>
<evidence type="ECO:0000313" key="2">
    <source>
        <dbReference type="EMBL" id="KAF9807928.1"/>
    </source>
</evidence>
<dbReference type="PANTHER" id="PTHR23146">
    <property type="entry name" value="LEO1 PROTEIN"/>
    <property type="match status" value="1"/>
</dbReference>
<feature type="compositionally biased region" description="Basic residues" evidence="1">
    <location>
        <begin position="423"/>
        <end position="436"/>
    </location>
</feature>
<feature type="compositionally biased region" description="Basic and acidic residues" evidence="1">
    <location>
        <begin position="308"/>
        <end position="318"/>
    </location>
</feature>
<feature type="compositionally biased region" description="Acidic residues" evidence="1">
    <location>
        <begin position="330"/>
        <end position="343"/>
    </location>
</feature>
<feature type="compositionally biased region" description="Acidic residues" evidence="1">
    <location>
        <begin position="275"/>
        <end position="295"/>
    </location>
</feature>
<proteinExistence type="predicted"/>
<dbReference type="Proteomes" id="UP000639403">
    <property type="component" value="Unassembled WGS sequence"/>
</dbReference>
<dbReference type="GO" id="GO:0006368">
    <property type="term" value="P:transcription elongation by RNA polymerase II"/>
    <property type="evidence" value="ECO:0007669"/>
    <property type="project" value="InterPro"/>
</dbReference>
<feature type="compositionally biased region" description="Pro residues" evidence="1">
    <location>
        <begin position="151"/>
        <end position="162"/>
    </location>
</feature>
<dbReference type="GO" id="GO:0016593">
    <property type="term" value="C:Cdc73/Paf1 complex"/>
    <property type="evidence" value="ECO:0007669"/>
    <property type="project" value="InterPro"/>
</dbReference>
<feature type="compositionally biased region" description="Basic residues" evidence="1">
    <location>
        <begin position="258"/>
        <end position="269"/>
    </location>
</feature>
<dbReference type="AlphaFoldDB" id="A0A8H7NX88"/>
<protein>
    <recommendedName>
        <fullName evidence="4">Leo1-domain-containing protein</fullName>
    </recommendedName>
</protein>
<dbReference type="PANTHER" id="PTHR23146:SF0">
    <property type="entry name" value="RNA POLYMERASE-ASSOCIATED PROTEIN LEO1"/>
    <property type="match status" value="1"/>
</dbReference>
<reference evidence="2" key="1">
    <citation type="submission" date="2020-11" db="EMBL/GenBank/DDBJ databases">
        <authorList>
            <person name="Koelle M."/>
            <person name="Horta M.A.C."/>
            <person name="Nowrousian M."/>
            <person name="Ohm R.A."/>
            <person name="Benz P."/>
            <person name="Pilgard A."/>
        </authorList>
    </citation>
    <scope>NUCLEOTIDE SEQUENCE</scope>
    <source>
        <strain evidence="2">FPRL280</strain>
    </source>
</reference>
<dbReference type="Pfam" id="PF04004">
    <property type="entry name" value="Leo1"/>
    <property type="match status" value="1"/>
</dbReference>
<gene>
    <name evidence="2" type="ORF">IEO21_08002</name>
</gene>
<organism evidence="2 3">
    <name type="scientific">Rhodonia placenta</name>
    <dbReference type="NCBI Taxonomy" id="104341"/>
    <lineage>
        <taxon>Eukaryota</taxon>
        <taxon>Fungi</taxon>
        <taxon>Dikarya</taxon>
        <taxon>Basidiomycota</taxon>
        <taxon>Agaricomycotina</taxon>
        <taxon>Agaricomycetes</taxon>
        <taxon>Polyporales</taxon>
        <taxon>Adustoporiaceae</taxon>
        <taxon>Rhodonia</taxon>
    </lineage>
</organism>
<comment type="caution">
    <text evidence="2">The sequence shown here is derived from an EMBL/GenBank/DDBJ whole genome shotgun (WGS) entry which is preliminary data.</text>
</comment>
<reference evidence="2" key="2">
    <citation type="journal article" name="Front. Microbiol.">
        <title>Degradative Capacity of Two Strains of Rhodonia placenta: From Phenotype to Genotype.</title>
        <authorList>
            <person name="Kolle M."/>
            <person name="Horta M.A.C."/>
            <person name="Nowrousian M."/>
            <person name="Ohm R.A."/>
            <person name="Benz J.P."/>
            <person name="Pilgard A."/>
        </authorList>
    </citation>
    <scope>NUCLEOTIDE SEQUENCE</scope>
    <source>
        <strain evidence="2">FPRL280</strain>
    </source>
</reference>
<feature type="compositionally biased region" description="Acidic residues" evidence="1">
    <location>
        <begin position="357"/>
        <end position="367"/>
    </location>
</feature>
<dbReference type="EMBL" id="JADOXO010000255">
    <property type="protein sequence ID" value="KAF9807928.1"/>
    <property type="molecule type" value="Genomic_DNA"/>
</dbReference>
<dbReference type="GO" id="GO:1990269">
    <property type="term" value="F:RNA polymerase II C-terminal domain phosphoserine binding"/>
    <property type="evidence" value="ECO:0007669"/>
    <property type="project" value="TreeGrafter"/>
</dbReference>
<evidence type="ECO:0008006" key="4">
    <source>
        <dbReference type="Google" id="ProtNLM"/>
    </source>
</evidence>
<feature type="region of interest" description="Disordered" evidence="1">
    <location>
        <begin position="240"/>
        <end position="444"/>
    </location>
</feature>
<name>A0A8H7NX88_9APHY</name>
<evidence type="ECO:0000256" key="1">
    <source>
        <dbReference type="SAM" id="MobiDB-lite"/>
    </source>
</evidence>
<dbReference type="GO" id="GO:0032968">
    <property type="term" value="P:positive regulation of transcription elongation by RNA polymerase II"/>
    <property type="evidence" value="ECO:0007669"/>
    <property type="project" value="TreeGrafter"/>
</dbReference>
<feature type="compositionally biased region" description="Basic and acidic residues" evidence="1">
    <location>
        <begin position="368"/>
        <end position="381"/>
    </location>
</feature>
<feature type="region of interest" description="Disordered" evidence="1">
    <location>
        <begin position="143"/>
        <end position="166"/>
    </location>
</feature>
<feature type="compositionally biased region" description="Acidic residues" evidence="1">
    <location>
        <begin position="400"/>
        <end position="420"/>
    </location>
</feature>
<evidence type="ECO:0000313" key="3">
    <source>
        <dbReference type="Proteomes" id="UP000639403"/>
    </source>
</evidence>
<sequence>MEYAEEDDETEAPVIQIVEAKAAIPNIPVPRSSDGNYWVIRMPNFVKVDSKPFHPDTYLGPEQEDDEVSQAETIREKSMSIKLKVENTVRWRWVKGKDGQDRRQSNSRVVRWSDGTLSLQLGKELFDITQTIDTSGAVLRQALGGSQPTSQPIPSPSQPPATPGRSQGLTYLVAQHKRAEILQCEAVISGYMSLRPTGMQSETHRMLVRAVGQKHNKVARLRMAPDPTTDPERERLELMRQAARKPRRPRGEDDGLSGRRRRTSGYTRKRTGDDMWSDDEEDAVFGGGSEDEYGEEGAGTRSAKRRRPGGEENAKKGPGEYQTDDFLVADSDEEDGGFGESDEETGRHRARRRRAEEEEEGEEDDLEKLEAKIHEREAEERKRRKDSGGKGVSSAKDESGGSEEDGEAGMDVESEEEDEGFGVRRRTASGARKRRPIGADEEEE</sequence>